<proteinExistence type="predicted"/>
<gene>
    <name evidence="1" type="ORF">MML48_2g00018928</name>
</gene>
<name>A0ACB9TJ52_HOLOL</name>
<dbReference type="EMBL" id="CM043016">
    <property type="protein sequence ID" value="KAI4466898.1"/>
    <property type="molecule type" value="Genomic_DNA"/>
</dbReference>
<sequence length="504" mass="56620">MSNSCSDYLDSSDDYNPSARSGSESNSIDGEEEYTHGRHEEYNKDKEEPTNCTNQLTSQDELVNGNEPTNEPIRTKKKQKVFTVREKISKKRIRSEQNWKKNKQAIARAKGESYSKVILIIDYKMSEWIGYMVSIECDSNKGAYQGEIISVNNTEIILSKAFITESHVRSRRASDIIDLKLIDKQTSAAGTSIITIAKPVAKRAGRTQSVSESGNANKANLQNGMSNSNVKSKPIDIIKPNHDSYKMSTPNKKDKNKGKWNRGWRDEACFGSPLDDAIFKDFDFEKMLALFDKQAIWEEINSQKPDVVKHTDQNKRTAKYRHDENILATTPTTYRQIIVPKQEICEQGAIGINAARQLASHGVNTIVYIISTESDDIITELALYKMTTNKIITSITELPELTDLIIVALCEESDNLKLYSSLADWTKKNRASVLAIDPPAAGTPGITAKFSLVPVLPLPHSMENGKIYLCNLGFPIELFRNLKIQYKSPFGSKFVIPLHPNEDI</sequence>
<organism evidence="1 2">
    <name type="scientific">Holotrichia oblita</name>
    <name type="common">Chafer beetle</name>
    <dbReference type="NCBI Taxonomy" id="644536"/>
    <lineage>
        <taxon>Eukaryota</taxon>
        <taxon>Metazoa</taxon>
        <taxon>Ecdysozoa</taxon>
        <taxon>Arthropoda</taxon>
        <taxon>Hexapoda</taxon>
        <taxon>Insecta</taxon>
        <taxon>Pterygota</taxon>
        <taxon>Neoptera</taxon>
        <taxon>Endopterygota</taxon>
        <taxon>Coleoptera</taxon>
        <taxon>Polyphaga</taxon>
        <taxon>Scarabaeiformia</taxon>
        <taxon>Scarabaeidae</taxon>
        <taxon>Melolonthinae</taxon>
        <taxon>Holotrichia</taxon>
    </lineage>
</organism>
<dbReference type="Proteomes" id="UP001056778">
    <property type="component" value="Chromosome 2"/>
</dbReference>
<protein>
    <submittedName>
        <fullName evidence="1">Uncharacterized protein</fullName>
    </submittedName>
</protein>
<evidence type="ECO:0000313" key="2">
    <source>
        <dbReference type="Proteomes" id="UP001056778"/>
    </source>
</evidence>
<comment type="caution">
    <text evidence="1">The sequence shown here is derived from an EMBL/GenBank/DDBJ whole genome shotgun (WGS) entry which is preliminary data.</text>
</comment>
<evidence type="ECO:0000313" key="1">
    <source>
        <dbReference type="EMBL" id="KAI4466898.1"/>
    </source>
</evidence>
<keyword evidence="2" id="KW-1185">Reference proteome</keyword>
<accession>A0ACB9TJ52</accession>
<reference evidence="1" key="1">
    <citation type="submission" date="2022-04" db="EMBL/GenBank/DDBJ databases">
        <title>Chromosome-scale genome assembly of Holotrichia oblita Faldermann.</title>
        <authorList>
            <person name="Rongchong L."/>
        </authorList>
    </citation>
    <scope>NUCLEOTIDE SEQUENCE</scope>
    <source>
        <strain evidence="1">81SQS9</strain>
    </source>
</reference>